<dbReference type="GeneID" id="42799065"/>
<dbReference type="PIRSF" id="PIRSF006402">
    <property type="entry name" value="UCP006402_thioredoxin"/>
    <property type="match status" value="1"/>
</dbReference>
<dbReference type="Gene3D" id="3.40.30.10">
    <property type="entry name" value="Glutaredoxin"/>
    <property type="match status" value="1"/>
</dbReference>
<dbReference type="SUPFAM" id="SSF52833">
    <property type="entry name" value="Thioredoxin-like"/>
    <property type="match status" value="1"/>
</dbReference>
<dbReference type="AlphaFoldDB" id="A0A650CQH8"/>
<dbReference type="PANTHER" id="PTHR42899:SF1">
    <property type="entry name" value="SPERMATOGENESIS-ASSOCIATED PROTEIN 20"/>
    <property type="match status" value="1"/>
</dbReference>
<dbReference type="Pfam" id="PF03190">
    <property type="entry name" value="Thioredox_DsbH"/>
    <property type="match status" value="1"/>
</dbReference>
<dbReference type="InterPro" id="IPR013766">
    <property type="entry name" value="Thioredoxin_domain"/>
</dbReference>
<proteinExistence type="predicted"/>
<dbReference type="InterPro" id="IPR024705">
    <property type="entry name" value="Ssp411"/>
</dbReference>
<organism evidence="2 3">
    <name type="scientific">Stygiolobus azoricus</name>
    <dbReference type="NCBI Taxonomy" id="41675"/>
    <lineage>
        <taxon>Archaea</taxon>
        <taxon>Thermoproteota</taxon>
        <taxon>Thermoprotei</taxon>
        <taxon>Sulfolobales</taxon>
        <taxon>Sulfolobaceae</taxon>
        <taxon>Stygiolobus</taxon>
    </lineage>
</organism>
<dbReference type="InterPro" id="IPR036249">
    <property type="entry name" value="Thioredoxin-like_sf"/>
</dbReference>
<dbReference type="SUPFAM" id="SSF48208">
    <property type="entry name" value="Six-hairpin glycosidases"/>
    <property type="match status" value="1"/>
</dbReference>
<dbReference type="GO" id="GO:0005975">
    <property type="term" value="P:carbohydrate metabolic process"/>
    <property type="evidence" value="ECO:0007669"/>
    <property type="project" value="InterPro"/>
</dbReference>
<reference evidence="2 3" key="1">
    <citation type="submission" date="2019-10" db="EMBL/GenBank/DDBJ databases">
        <title>Genome Sequences from Six Type Strain Members of the Archaeal Family Sulfolobaceae: Acidianus ambivalens, Acidianus infernus, Metallosphaera prunae, Stygiolobus azoricus, Sulfolobus metallicus, and Sulfurisphaera ohwakuensis.</title>
        <authorList>
            <person name="Counts J.A."/>
            <person name="Kelly R.M."/>
        </authorList>
    </citation>
    <scope>NUCLEOTIDE SEQUENCE [LARGE SCALE GENOMIC DNA]</scope>
    <source>
        <strain evidence="2 3">FC6</strain>
    </source>
</reference>
<evidence type="ECO:0000259" key="1">
    <source>
        <dbReference type="PROSITE" id="PS51352"/>
    </source>
</evidence>
<accession>A0A650CQH8</accession>
<protein>
    <submittedName>
        <fullName evidence="2">DUF255 domain-containing protein</fullName>
    </submittedName>
</protein>
<evidence type="ECO:0000313" key="3">
    <source>
        <dbReference type="Proteomes" id="UP000423396"/>
    </source>
</evidence>
<keyword evidence="3" id="KW-1185">Reference proteome</keyword>
<dbReference type="Proteomes" id="UP000423396">
    <property type="component" value="Chromosome"/>
</dbReference>
<gene>
    <name evidence="2" type="ORF">D1868_08305</name>
</gene>
<dbReference type="CDD" id="cd02955">
    <property type="entry name" value="SSP411"/>
    <property type="match status" value="1"/>
</dbReference>
<dbReference type="PROSITE" id="PS51352">
    <property type="entry name" value="THIOREDOXIN_2"/>
    <property type="match status" value="1"/>
</dbReference>
<feature type="domain" description="Thioredoxin" evidence="1">
    <location>
        <begin position="2"/>
        <end position="142"/>
    </location>
</feature>
<evidence type="ECO:0000313" key="2">
    <source>
        <dbReference type="EMBL" id="QGR19985.1"/>
    </source>
</evidence>
<name>A0A650CQH8_9CREN</name>
<dbReference type="OrthoDB" id="28016at2157"/>
<dbReference type="InterPro" id="IPR008928">
    <property type="entry name" value="6-hairpin_glycosidase_sf"/>
</dbReference>
<dbReference type="InterPro" id="IPR004879">
    <property type="entry name" value="Ssp411-like_TRX"/>
</dbReference>
<dbReference type="RefSeq" id="WP_156007330.1">
    <property type="nucleotide sequence ID" value="NZ_CP045483.1"/>
</dbReference>
<dbReference type="EMBL" id="CP045483">
    <property type="protein sequence ID" value="QGR19985.1"/>
    <property type="molecule type" value="Genomic_DNA"/>
</dbReference>
<sequence>MNRLKDAESAFLRLSADSEIDWYPWSVEAFKKAREEDKPILVDVGASWCHWCHVMDETTYKDREVIELINKHYVAIKVDRDEMPDLDKQLQLAVSSLTGESGWPLTVFMTPDGKVFYGGTYFPPEDAYGRIGFKRLLQELNRIWREERDKILQVSSTLHSSLKNIEYSVDNPDWDKVEEVVSAIVSNYDFDHGGLQGTMKFPHPTIDELLMAYSYYTKDDTELKLSTYTLKKMYYGGIFDQVGGGFHRYTVDDEWYVPHFEKLLIDNAELLLDYTHAYQLTQDPEILDALNLTSQFILRELFIGEGFANSLDADSEGKEGYYYTWTEDEFKEALQGEDYRLWIKVFNVDRGEEVEGKKVLRRIMHVKDLSKFVNNTLGKLSEIRMKLLEYRMKNRKPPFRDDNVYTYPNARVAQALLESSVITGKGLNEALRVIDKFSPKITRRIGGGKDGLPEDYATALLALISAYEVTGNVKYKDLIFALEEKLRSLDYSYPIDSPNESVASLTLKGLLKTSVMKGEIANVKVPFAPSPLFVAGITHVTASLVKGTAHIVIIDEKDGKADELHKTALLAYHPMKMVEKVSPDNADFLPSFIKAMIKFNQGTSRAYVCKGTSCSMPITSPEKIKLLLKLNG</sequence>
<dbReference type="PANTHER" id="PTHR42899">
    <property type="entry name" value="SPERMATOGENESIS-ASSOCIATED PROTEIN 20"/>
    <property type="match status" value="1"/>
</dbReference>
<dbReference type="KEGG" id="sazo:D1868_08305"/>